<dbReference type="Pfam" id="PF07179">
    <property type="entry name" value="SseB"/>
    <property type="match status" value="1"/>
</dbReference>
<dbReference type="Proteomes" id="UP000236220">
    <property type="component" value="Unassembled WGS sequence"/>
</dbReference>
<accession>A0A2K1Q019</accession>
<sequence length="264" mass="29017">MIHLRTRLQLLLSNQNPLSKRQKMDEASLEALMEEARISHDAEARFFQVLLNSVVYVHAPLSDDHPRLRLLTFPHPNGFMALPFFTSLRKAQVAAGTAARILATTGRELFAGSNGATFMVNPNDGGAVIYPEEIQSLLDTGFVSRVEKSCVESERQVYVSSPADVPEWFIDALRATCTALEMIKSGFLLEVGETPNETSRGLVIILGVSPDNAERAARAIALCLQRGGKLDSFNRPLDITTFDPAGNPPEWMGADGLRFYPTLS</sequence>
<dbReference type="OrthoDB" id="5622177at2"/>
<gene>
    <name evidence="2" type="ORF">Lysil_0011</name>
</gene>
<reference evidence="2 3" key="1">
    <citation type="submission" date="2017-08" db="EMBL/GenBank/DDBJ databases">
        <title>Lysobacter sylvestris genome.</title>
        <authorList>
            <person name="Zhang D.-C."/>
            <person name="Albuquerque L."/>
            <person name="Franca L."/>
            <person name="Froufe H.J.C."/>
            <person name="Barroso C."/>
            <person name="Egas C."/>
            <person name="Da Costa M."/>
            <person name="Margesin R."/>
        </authorList>
    </citation>
    <scope>NUCLEOTIDE SEQUENCE [LARGE SCALE GENOMIC DNA]</scope>
    <source>
        <strain evidence="2 3">AM20-91</strain>
    </source>
</reference>
<dbReference type="EMBL" id="NPZB01000001">
    <property type="protein sequence ID" value="PNS08382.1"/>
    <property type="molecule type" value="Genomic_DNA"/>
</dbReference>
<keyword evidence="3" id="KW-1185">Reference proteome</keyword>
<protein>
    <submittedName>
        <fullName evidence="2">SseB protein</fullName>
    </submittedName>
</protein>
<organism evidence="2 3">
    <name type="scientific">Solilutibacter silvestris</name>
    <dbReference type="NCBI Taxonomy" id="1645665"/>
    <lineage>
        <taxon>Bacteria</taxon>
        <taxon>Pseudomonadati</taxon>
        <taxon>Pseudomonadota</taxon>
        <taxon>Gammaproteobacteria</taxon>
        <taxon>Lysobacterales</taxon>
        <taxon>Lysobacteraceae</taxon>
        <taxon>Solilutibacter</taxon>
    </lineage>
</organism>
<comment type="caution">
    <text evidence="2">The sequence shown here is derived from an EMBL/GenBank/DDBJ whole genome shotgun (WGS) entry which is preliminary data.</text>
</comment>
<evidence type="ECO:0000313" key="2">
    <source>
        <dbReference type="EMBL" id="PNS08382.1"/>
    </source>
</evidence>
<evidence type="ECO:0000313" key="3">
    <source>
        <dbReference type="Proteomes" id="UP000236220"/>
    </source>
</evidence>
<dbReference type="InterPro" id="IPR009839">
    <property type="entry name" value="SseB_N"/>
</dbReference>
<evidence type="ECO:0000259" key="1">
    <source>
        <dbReference type="Pfam" id="PF07179"/>
    </source>
</evidence>
<dbReference type="AlphaFoldDB" id="A0A2K1Q019"/>
<proteinExistence type="predicted"/>
<feature type="domain" description="SseB protein N-terminal" evidence="1">
    <location>
        <begin position="29"/>
        <end position="135"/>
    </location>
</feature>
<name>A0A2K1Q019_9GAMM</name>